<name>A0A9P1ISC4_9PELO</name>
<keyword evidence="3" id="KW-1185">Reference proteome</keyword>
<dbReference type="Proteomes" id="UP001152747">
    <property type="component" value="Unassembled WGS sequence"/>
</dbReference>
<dbReference type="EMBL" id="CANHGI010000005">
    <property type="protein sequence ID" value="CAI5451145.1"/>
    <property type="molecule type" value="Genomic_DNA"/>
</dbReference>
<evidence type="ECO:0000313" key="3">
    <source>
        <dbReference type="Proteomes" id="UP001152747"/>
    </source>
</evidence>
<sequence>MNYIQVSVISLLCFTVNCFNPDDYRKYIDFESDFQISDTAISYYRTFPAYCGKMIAFNSVNNHTPGTLMMNIGRKWTFNADEMYCSESTVSKNYNDDIVEAFDRTDPRVIQPTDFDEFKKLGTYGDYIRKEWREEEFIKKIEETKAKIDRTSNY</sequence>
<evidence type="ECO:0000313" key="2">
    <source>
        <dbReference type="EMBL" id="CAI5451145.1"/>
    </source>
</evidence>
<keyword evidence="1" id="KW-0732">Signal</keyword>
<feature type="chain" id="PRO_5040500804" evidence="1">
    <location>
        <begin position="19"/>
        <end position="154"/>
    </location>
</feature>
<evidence type="ECO:0000256" key="1">
    <source>
        <dbReference type="SAM" id="SignalP"/>
    </source>
</evidence>
<proteinExistence type="predicted"/>
<organism evidence="2 3">
    <name type="scientific">Caenorhabditis angaria</name>
    <dbReference type="NCBI Taxonomy" id="860376"/>
    <lineage>
        <taxon>Eukaryota</taxon>
        <taxon>Metazoa</taxon>
        <taxon>Ecdysozoa</taxon>
        <taxon>Nematoda</taxon>
        <taxon>Chromadorea</taxon>
        <taxon>Rhabditida</taxon>
        <taxon>Rhabditina</taxon>
        <taxon>Rhabditomorpha</taxon>
        <taxon>Rhabditoidea</taxon>
        <taxon>Rhabditidae</taxon>
        <taxon>Peloderinae</taxon>
        <taxon>Caenorhabditis</taxon>
    </lineage>
</organism>
<reference evidence="2" key="1">
    <citation type="submission" date="2022-11" db="EMBL/GenBank/DDBJ databases">
        <authorList>
            <person name="Kikuchi T."/>
        </authorList>
    </citation>
    <scope>NUCLEOTIDE SEQUENCE</scope>
    <source>
        <strain evidence="2">PS1010</strain>
    </source>
</reference>
<comment type="caution">
    <text evidence="2">The sequence shown here is derived from an EMBL/GenBank/DDBJ whole genome shotgun (WGS) entry which is preliminary data.</text>
</comment>
<gene>
    <name evidence="2" type="ORF">CAMP_LOCUS13782</name>
</gene>
<protein>
    <submittedName>
        <fullName evidence="2">Uncharacterized protein</fullName>
    </submittedName>
</protein>
<dbReference type="AlphaFoldDB" id="A0A9P1ISC4"/>
<accession>A0A9P1ISC4</accession>
<feature type="signal peptide" evidence="1">
    <location>
        <begin position="1"/>
        <end position="18"/>
    </location>
</feature>